<organism evidence="4 5">
    <name type="scientific">Pyrrhoderma noxium</name>
    <dbReference type="NCBI Taxonomy" id="2282107"/>
    <lineage>
        <taxon>Eukaryota</taxon>
        <taxon>Fungi</taxon>
        <taxon>Dikarya</taxon>
        <taxon>Basidiomycota</taxon>
        <taxon>Agaricomycotina</taxon>
        <taxon>Agaricomycetes</taxon>
        <taxon>Hymenochaetales</taxon>
        <taxon>Hymenochaetaceae</taxon>
        <taxon>Pyrrhoderma</taxon>
    </lineage>
</organism>
<sequence>MASSAEGDNVADLDETKLTGDEAETYLLHWLSSTELDLKNGSSSTFKTSQSIYETKLLKVIAGQSPYPAPGRPFPEVKNASPDVEYRKIAAMYCIGELMGSLGGQVMSLMGEVTSIALKQFRYTSNSVLLRYHALTTLKKGISTAGRALTDPMMKDILKQTRNALNDRAMPIQRAAADTLIVLYPSGDGNRSIQEVETIVSSALKSIEHADAETRRVLARLVGHILASTQTPRFIPPPPNKATKSNKSFKQEGENDAEDEPSAIATEQASRPILTTEEMLSVLSNAFNRSSISLNMRVGIFECYGLLFTTLGPGFVEREYKDIVRHIMQEIVSRSSSTEKVSKEKENLSILILKLVDLVLNELVGVRMLSEQGQVNAILELSTSYLKKWPALLSSSAPSSRNTSSSRAEPQPLALTSVLRLTCGLLSQLGAAPPSIQDALSRPLQTLLEHPSKEVRVCAAYALRGFCYNAPRGIARTVSSILEGLQRDVSGLGMFQDGVNSAGGSNMPSEKELTARALGHAYGLSALFSIIPLRPLYVSSDLSSRVFDTATQLLRTAGEHNIRRAAVEVECAWIALASLMCLGPAFVRTQVTNLMVLWRNALPKPTSKDLNSTSTSFQSKGSGTVTVTTSDRNVSEWSFMLHVRACALGAVLEFLRWNGWKLATRDVQRRLVGLLGNALAFANAFIASHSSPPPPGGGGIESEHDLQLAFEREAILRRRVYECFSELASGYASCQSISPSAGTGGNGFLPLPESTQLGLLQSTAAIFVGGYSELERGASALQAAIASVNTNFNSLWVGYRPGPTGSNGEAWGITSLVGFEEDGAREEGEEGDVGFLANQPILGSPELDPLLLCQSPISLSSSPLSSAALSLFSSDSRISHNGKYDMAWCLPEPPSAQIAVVDASITLFSLLLPGQEKKECLKVISEVVDAARAISVSSPFSSPNASGVGSSGTNGTNVGMGKERNVGRKAAVLINAVTAITGALRVATIGPTNSINDRRDSSVDLRETVGNKDVSERIASFLKETLISTDPVLRRLSAEALGRLASLSDTSFLTSLVKWLVDSVVSNRDPYARSGCARAFGAVYTHVGGLALGPLLKTTVNVLMSLSNDPHPVVHYHSISALAEVVQSASLAYAGYVKGTLGTLVRLYSAETHDPEGGTLANVNLKSSWRVQRVICSVIDAVVAVLGPDIQEEEQSKTRILVLGLVRELGGEDDGVIVEAIKCMQHLLMFTASGQVDVDELLLKLRSHLSSPRRILRTVAINTLYQLVQRDALGLARSKSGGDALVEELFGMLDGAAGVDRGDNEDGGEEGGVREVIKAWMEKTGEMNPVAWIGLCQRIMTRSHTSTELQKASKVQSGVLADDEGQSLSFGLDSSAGGDRDDTGSSNGGLSARWRTQLFALRCLHRICTIVAQSGRREHLDIPYVRALNSSLASKGPQTIREKELLVSHVADLIKMAFTASAAYVTEIRLAGLVLLKDVIEVFSKSPDSDFEDALLLEQYQAPITSALTPAFTADTTPEILASAVKVCAVFVGSGVVRDVARMGRILKLLTSALEQSTESGMLSIGEAGELSPNASVMLRVATLEAWAELEVASTGQTYLEDVVKPYRQTLGSLWVSALRDYASIKGDNEINQDNSNSGVEEPYMNLGREVLLPYYEKSWPVMLHAVSTAMKANDPYVLASMDGLDTVPASLRDTREEPTVLFFALFGLIYEALALSSADSTPSPTLRSNASIALEALESLVKPEYSGKALLDEPIFEEFRGMCIRIAMTEGATVCIKLVRVVRAFAESQKKNLLGSAQSPNTGLSNGPLSHCLRICAYVLRKSISGSGGMRSFNNESYAERISLIRTAFETFVLIGRIFGPSLKEDVRAVAVSLYAQLLREEKEDVDIAGPTLSSLKTILDDPPLASDKDGLSRYSRLIHGLLSACLVNIDEMRGRLGNISTMKVNNNLLAAVLVLTVVPPRVGFSEEALEYCCSLISQKLLEKETYMTAAHCAKTIIFSGTSGNSMLKFCIKLLLPGTIEYIAFVASLVNDPSRQEEQAKAVDEILKAHSAFFSSTPAEYRARILGVLLPTLALLLDPQQGQASTRSVHKLAIVQILALASLSPAAFKETTGKLESVAREKIELSVRQELEGKNKNSISGSTKPQISLRSF</sequence>
<accession>A0A286U7K4</accession>
<reference evidence="4 5" key="1">
    <citation type="journal article" date="2017" name="Mol. Ecol.">
        <title>Comparative and population genomic landscape of Phellinus noxius: A hypervariable fungus causing root rot in trees.</title>
        <authorList>
            <person name="Chung C.L."/>
            <person name="Lee T.J."/>
            <person name="Akiba M."/>
            <person name="Lee H.H."/>
            <person name="Kuo T.H."/>
            <person name="Liu D."/>
            <person name="Ke H.M."/>
            <person name="Yokoi T."/>
            <person name="Roa M.B."/>
            <person name="Lu M.J."/>
            <person name="Chang Y.Y."/>
            <person name="Ann P.J."/>
            <person name="Tsai J.N."/>
            <person name="Chen C.Y."/>
            <person name="Tzean S.S."/>
            <person name="Ota Y."/>
            <person name="Hattori T."/>
            <person name="Sahashi N."/>
            <person name="Liou R.F."/>
            <person name="Kikuchi T."/>
            <person name="Tsai I.J."/>
        </authorList>
    </citation>
    <scope>NUCLEOTIDE SEQUENCE [LARGE SCALE GENOMIC DNA]</scope>
    <source>
        <strain evidence="4 5">FFPRI411160</strain>
    </source>
</reference>
<dbReference type="GO" id="GO:0008104">
    <property type="term" value="P:intracellular protein localization"/>
    <property type="evidence" value="ECO:0007669"/>
    <property type="project" value="TreeGrafter"/>
</dbReference>
<dbReference type="SUPFAM" id="SSF48371">
    <property type="entry name" value="ARM repeat"/>
    <property type="match status" value="2"/>
</dbReference>
<dbReference type="GO" id="GO:0030139">
    <property type="term" value="C:endocytic vesicle"/>
    <property type="evidence" value="ECO:0007669"/>
    <property type="project" value="TreeGrafter"/>
</dbReference>
<proteinExistence type="inferred from homology"/>
<dbReference type="InParanoid" id="A0A286U7K4"/>
<dbReference type="PANTHER" id="PTHR21663">
    <property type="entry name" value="HYPOTHETICAL HEAT DOMAIN-CONTAINING"/>
    <property type="match status" value="1"/>
</dbReference>
<feature type="region of interest" description="Disordered" evidence="2">
    <location>
        <begin position="938"/>
        <end position="962"/>
    </location>
</feature>
<evidence type="ECO:0000256" key="2">
    <source>
        <dbReference type="SAM" id="MobiDB-lite"/>
    </source>
</evidence>
<evidence type="ECO:0000313" key="4">
    <source>
        <dbReference type="EMBL" id="PAV15556.1"/>
    </source>
</evidence>
<dbReference type="EMBL" id="NBII01000009">
    <property type="protein sequence ID" value="PAV15556.1"/>
    <property type="molecule type" value="Genomic_DNA"/>
</dbReference>
<dbReference type="GO" id="GO:0016020">
    <property type="term" value="C:membrane"/>
    <property type="evidence" value="ECO:0007669"/>
    <property type="project" value="TreeGrafter"/>
</dbReference>
<dbReference type="GO" id="GO:0006897">
    <property type="term" value="P:endocytosis"/>
    <property type="evidence" value="ECO:0007669"/>
    <property type="project" value="TreeGrafter"/>
</dbReference>
<dbReference type="Pfam" id="PF25808">
    <property type="entry name" value="TPR_LAA1_C"/>
    <property type="match status" value="1"/>
</dbReference>
<dbReference type="Gene3D" id="1.25.10.10">
    <property type="entry name" value="Leucine-rich Repeat Variant"/>
    <property type="match status" value="2"/>
</dbReference>
<gene>
    <name evidence="4" type="ORF">PNOK_0841400</name>
</gene>
<protein>
    <submittedName>
        <fullName evidence="4">Clathrin-coated vesicle</fullName>
    </submittedName>
</protein>
<dbReference type="FunCoup" id="A0A286U7K4">
    <property type="interactions" value="215"/>
</dbReference>
<dbReference type="InterPro" id="IPR011989">
    <property type="entry name" value="ARM-like"/>
</dbReference>
<dbReference type="STRING" id="2282107.A0A286U7K4"/>
<dbReference type="GO" id="GO:0005794">
    <property type="term" value="C:Golgi apparatus"/>
    <property type="evidence" value="ECO:0007669"/>
    <property type="project" value="TreeGrafter"/>
</dbReference>
<name>A0A286U7K4_9AGAM</name>
<comment type="similarity">
    <text evidence="1">Belongs to the HEATR5 family.</text>
</comment>
<dbReference type="PANTHER" id="PTHR21663:SF0">
    <property type="entry name" value="HEAT REPEAT-CONTAINING PROTEIN 5B"/>
    <property type="match status" value="1"/>
</dbReference>
<dbReference type="OrthoDB" id="192608at2759"/>
<dbReference type="InterPro" id="IPR040108">
    <property type="entry name" value="Laa1/Sip1/HEATR5"/>
</dbReference>
<dbReference type="InterPro" id="IPR046837">
    <property type="entry name" value="Laa1/Sip1/HEATR5-like_HEAT"/>
</dbReference>
<dbReference type="InterPro" id="IPR016024">
    <property type="entry name" value="ARM-type_fold"/>
</dbReference>
<keyword evidence="5" id="KW-1185">Reference proteome</keyword>
<evidence type="ECO:0000256" key="1">
    <source>
        <dbReference type="ARBA" id="ARBA00008304"/>
    </source>
</evidence>
<feature type="compositionally biased region" description="Low complexity" evidence="2">
    <location>
        <begin position="938"/>
        <end position="959"/>
    </location>
</feature>
<feature type="domain" description="LAA1-like C-terminal TPR repeats" evidence="3">
    <location>
        <begin position="1968"/>
        <end position="2138"/>
    </location>
</feature>
<dbReference type="InterPro" id="IPR057981">
    <property type="entry name" value="TPR_LAA1-like_C"/>
</dbReference>
<dbReference type="Pfam" id="PF20210">
    <property type="entry name" value="Laa1_Sip1_HTR5"/>
    <property type="match status" value="1"/>
</dbReference>
<evidence type="ECO:0000259" key="3">
    <source>
        <dbReference type="Pfam" id="PF25808"/>
    </source>
</evidence>
<dbReference type="GO" id="GO:0005829">
    <property type="term" value="C:cytosol"/>
    <property type="evidence" value="ECO:0007669"/>
    <property type="project" value="GOC"/>
</dbReference>
<comment type="caution">
    <text evidence="4">The sequence shown here is derived from an EMBL/GenBank/DDBJ whole genome shotgun (WGS) entry which is preliminary data.</text>
</comment>
<dbReference type="GO" id="GO:0042147">
    <property type="term" value="P:retrograde transport, endosome to Golgi"/>
    <property type="evidence" value="ECO:0007669"/>
    <property type="project" value="TreeGrafter"/>
</dbReference>
<dbReference type="Proteomes" id="UP000217199">
    <property type="component" value="Unassembled WGS sequence"/>
</dbReference>
<evidence type="ECO:0000313" key="5">
    <source>
        <dbReference type="Proteomes" id="UP000217199"/>
    </source>
</evidence>
<feature type="region of interest" description="Disordered" evidence="2">
    <location>
        <begin position="230"/>
        <end position="270"/>
    </location>
</feature>